<protein>
    <submittedName>
        <fullName evidence="1">Uncharacterized protein</fullName>
    </submittedName>
</protein>
<evidence type="ECO:0000313" key="2">
    <source>
        <dbReference type="Proteomes" id="UP000291084"/>
    </source>
</evidence>
<reference evidence="1 2" key="1">
    <citation type="journal article" date="2015" name="Sci. Rep.">
        <title>The power of single molecule real-time sequencing technology in the de novo assembly of a eukaryotic genome.</title>
        <authorList>
            <person name="Sakai H."/>
            <person name="Naito K."/>
            <person name="Ogiso-Tanaka E."/>
            <person name="Takahashi Y."/>
            <person name="Iseki K."/>
            <person name="Muto C."/>
            <person name="Satou K."/>
            <person name="Teruya K."/>
            <person name="Shiroma A."/>
            <person name="Shimoji M."/>
            <person name="Hirano T."/>
            <person name="Itoh T."/>
            <person name="Kaga A."/>
            <person name="Tomooka N."/>
        </authorList>
    </citation>
    <scope>NUCLEOTIDE SEQUENCE [LARGE SCALE GENOMIC DNA]</scope>
    <source>
        <strain evidence="2">cv. Shumari</strain>
    </source>
</reference>
<sequence>MLSSFTKTNLCPTLLLCQLDNPGWEKLDHPKELSPILYELCSKTSASWQLCSKTATARSIYFGSPTVLWKKLSWQPGHSTRDSG</sequence>
<dbReference type="Proteomes" id="UP000291084">
    <property type="component" value="Chromosome 3"/>
</dbReference>
<gene>
    <name evidence="1" type="primary">Vigan.03G297400</name>
    <name evidence="1" type="ORF">VIGAN_03297400</name>
</gene>
<evidence type="ECO:0000313" key="1">
    <source>
        <dbReference type="EMBL" id="BAT82902.1"/>
    </source>
</evidence>
<dbReference type="EMBL" id="AP015036">
    <property type="protein sequence ID" value="BAT82902.1"/>
    <property type="molecule type" value="Genomic_DNA"/>
</dbReference>
<organism evidence="1 2">
    <name type="scientific">Vigna angularis var. angularis</name>
    <dbReference type="NCBI Taxonomy" id="157739"/>
    <lineage>
        <taxon>Eukaryota</taxon>
        <taxon>Viridiplantae</taxon>
        <taxon>Streptophyta</taxon>
        <taxon>Embryophyta</taxon>
        <taxon>Tracheophyta</taxon>
        <taxon>Spermatophyta</taxon>
        <taxon>Magnoliopsida</taxon>
        <taxon>eudicotyledons</taxon>
        <taxon>Gunneridae</taxon>
        <taxon>Pentapetalae</taxon>
        <taxon>rosids</taxon>
        <taxon>fabids</taxon>
        <taxon>Fabales</taxon>
        <taxon>Fabaceae</taxon>
        <taxon>Papilionoideae</taxon>
        <taxon>50 kb inversion clade</taxon>
        <taxon>NPAAA clade</taxon>
        <taxon>indigoferoid/millettioid clade</taxon>
        <taxon>Phaseoleae</taxon>
        <taxon>Vigna</taxon>
    </lineage>
</organism>
<proteinExistence type="predicted"/>
<accession>A0A0S3RQL8</accession>
<keyword evidence="2" id="KW-1185">Reference proteome</keyword>
<name>A0A0S3RQL8_PHAAN</name>
<dbReference type="AlphaFoldDB" id="A0A0S3RQL8"/>